<keyword evidence="1" id="KW-1133">Transmembrane helix</keyword>
<accession>A0AAV4G9N8</accession>
<comment type="caution">
    <text evidence="2">The sequence shown here is derived from an EMBL/GenBank/DDBJ whole genome shotgun (WGS) entry which is preliminary data.</text>
</comment>
<dbReference type="EMBL" id="BMAT01008263">
    <property type="protein sequence ID" value="GFR81351.1"/>
    <property type="molecule type" value="Genomic_DNA"/>
</dbReference>
<proteinExistence type="predicted"/>
<dbReference type="AlphaFoldDB" id="A0AAV4G9N8"/>
<evidence type="ECO:0000313" key="3">
    <source>
        <dbReference type="Proteomes" id="UP000762676"/>
    </source>
</evidence>
<protein>
    <submittedName>
        <fullName evidence="2">Uncharacterized protein</fullName>
    </submittedName>
</protein>
<keyword evidence="1" id="KW-0472">Membrane</keyword>
<feature type="transmembrane region" description="Helical" evidence="1">
    <location>
        <begin position="14"/>
        <end position="35"/>
    </location>
</feature>
<gene>
    <name evidence="2" type="ORF">ElyMa_004067500</name>
</gene>
<organism evidence="2 3">
    <name type="scientific">Elysia marginata</name>
    <dbReference type="NCBI Taxonomy" id="1093978"/>
    <lineage>
        <taxon>Eukaryota</taxon>
        <taxon>Metazoa</taxon>
        <taxon>Spiralia</taxon>
        <taxon>Lophotrochozoa</taxon>
        <taxon>Mollusca</taxon>
        <taxon>Gastropoda</taxon>
        <taxon>Heterobranchia</taxon>
        <taxon>Euthyneura</taxon>
        <taxon>Panpulmonata</taxon>
        <taxon>Sacoglossa</taxon>
        <taxon>Placobranchoidea</taxon>
        <taxon>Plakobranchidae</taxon>
        <taxon>Elysia</taxon>
    </lineage>
</organism>
<evidence type="ECO:0000256" key="1">
    <source>
        <dbReference type="SAM" id="Phobius"/>
    </source>
</evidence>
<keyword evidence="1" id="KW-0812">Transmembrane</keyword>
<name>A0AAV4G9N8_9GAST</name>
<keyword evidence="3" id="KW-1185">Reference proteome</keyword>
<reference evidence="2 3" key="1">
    <citation type="journal article" date="2021" name="Elife">
        <title>Chloroplast acquisition without the gene transfer in kleptoplastic sea slugs, Plakobranchus ocellatus.</title>
        <authorList>
            <person name="Maeda T."/>
            <person name="Takahashi S."/>
            <person name="Yoshida T."/>
            <person name="Shimamura S."/>
            <person name="Takaki Y."/>
            <person name="Nagai Y."/>
            <person name="Toyoda A."/>
            <person name="Suzuki Y."/>
            <person name="Arimoto A."/>
            <person name="Ishii H."/>
            <person name="Satoh N."/>
            <person name="Nishiyama T."/>
            <person name="Hasebe M."/>
            <person name="Maruyama T."/>
            <person name="Minagawa J."/>
            <person name="Obokata J."/>
            <person name="Shigenobu S."/>
        </authorList>
    </citation>
    <scope>NUCLEOTIDE SEQUENCE [LARGE SCALE GENOMIC DNA]</scope>
</reference>
<evidence type="ECO:0000313" key="2">
    <source>
        <dbReference type="EMBL" id="GFR81351.1"/>
    </source>
</evidence>
<dbReference type="Proteomes" id="UP000762676">
    <property type="component" value="Unassembled WGS sequence"/>
</dbReference>
<sequence>MAFGTFELKLSSRVISVLFVGLVVAASVLPLLFVYQTHAGGRISTDQSPEVHYDADKDAQMPSYRSNEAQMFSLAGEIVRPTPNDTHSETKSFVAKLQEEKIPSFKHKPVEAGFRQSNNEHKNMESKRMDLGIVQELGVRNTRNFNHVWHFNDTNYLRTSQTGRDTKAAHPQENSTKNEIYHRIKRATGEFEAY</sequence>